<reference evidence="1 2" key="1">
    <citation type="journal article" date="2020" name="Biotechnol. Biofuels">
        <title>New insights from the biogas microbiome by comprehensive genome-resolved metagenomics of nearly 1600 species originating from multiple anaerobic digesters.</title>
        <authorList>
            <person name="Campanaro S."/>
            <person name="Treu L."/>
            <person name="Rodriguez-R L.M."/>
            <person name="Kovalovszki A."/>
            <person name="Ziels R.M."/>
            <person name="Maus I."/>
            <person name="Zhu X."/>
            <person name="Kougias P.G."/>
            <person name="Basile A."/>
            <person name="Luo G."/>
            <person name="Schluter A."/>
            <person name="Konstantinidis K.T."/>
            <person name="Angelidaki I."/>
        </authorList>
    </citation>
    <scope>NUCLEOTIDE SEQUENCE [LARGE SCALE GENOMIC DNA]</scope>
    <source>
        <strain evidence="1">AS05jafATM_4</strain>
    </source>
</reference>
<accession>A0A7C6Z3R2</accession>
<comment type="caution">
    <text evidence="1">The sequence shown here is derived from an EMBL/GenBank/DDBJ whole genome shotgun (WGS) entry which is preliminary data.</text>
</comment>
<organism evidence="1 2">
    <name type="scientific">Desulfitobacterium dehalogenans</name>
    <dbReference type="NCBI Taxonomy" id="36854"/>
    <lineage>
        <taxon>Bacteria</taxon>
        <taxon>Bacillati</taxon>
        <taxon>Bacillota</taxon>
        <taxon>Clostridia</taxon>
        <taxon>Eubacteriales</taxon>
        <taxon>Desulfitobacteriaceae</taxon>
        <taxon>Desulfitobacterium</taxon>
    </lineage>
</organism>
<evidence type="ECO:0000313" key="2">
    <source>
        <dbReference type="Proteomes" id="UP000553059"/>
    </source>
</evidence>
<proteinExistence type="predicted"/>
<dbReference type="Proteomes" id="UP000553059">
    <property type="component" value="Unassembled WGS sequence"/>
</dbReference>
<dbReference type="AlphaFoldDB" id="A0A7C6Z3R2"/>
<protein>
    <submittedName>
        <fullName evidence="1">Uncharacterized protein</fullName>
    </submittedName>
</protein>
<evidence type="ECO:0000313" key="1">
    <source>
        <dbReference type="EMBL" id="HHY26390.1"/>
    </source>
</evidence>
<sequence length="55" mass="6120">MKNNDSRPVLEVSGLKVSFNMYGKGFKKIDLSVIQPLSIKMRGLRGGEVRCIHAT</sequence>
<name>A0A7C6Z3R2_9FIRM</name>
<dbReference type="EMBL" id="DUTF01000148">
    <property type="protein sequence ID" value="HHY26390.1"/>
    <property type="molecule type" value="Genomic_DNA"/>
</dbReference>
<gene>
    <name evidence="1" type="ORF">GX523_06520</name>
</gene>